<proteinExistence type="predicted"/>
<name>A0ABU1VWC2_9GAMM</name>
<evidence type="ECO:0000313" key="1">
    <source>
        <dbReference type="EMBL" id="MDR7120013.1"/>
    </source>
</evidence>
<accession>A0ABU1VWC2</accession>
<reference evidence="1 2" key="1">
    <citation type="submission" date="2023-07" db="EMBL/GenBank/DDBJ databases">
        <title>Sorghum-associated microbial communities from plants grown in Nebraska, USA.</title>
        <authorList>
            <person name="Schachtman D."/>
        </authorList>
    </citation>
    <scope>NUCLEOTIDE SEQUENCE [LARGE SCALE GENOMIC DNA]</scope>
    <source>
        <strain evidence="1 2">4138</strain>
    </source>
</reference>
<dbReference type="EMBL" id="JAVDWR010000001">
    <property type="protein sequence ID" value="MDR7120013.1"/>
    <property type="molecule type" value="Genomic_DNA"/>
</dbReference>
<sequence length="54" mass="6160">MFDLQTSLDERLADLKFKSKKKELTPEAREKIKQSLKRSGILNASGKVINRVIS</sequence>
<protein>
    <submittedName>
        <fullName evidence="1">Uncharacterized protein</fullName>
    </submittedName>
</protein>
<gene>
    <name evidence="1" type="ORF">J2W69_000928</name>
</gene>
<dbReference type="Proteomes" id="UP001257909">
    <property type="component" value="Unassembled WGS sequence"/>
</dbReference>
<comment type="caution">
    <text evidence="1">The sequence shown here is derived from an EMBL/GenBank/DDBJ whole genome shotgun (WGS) entry which is preliminary data.</text>
</comment>
<evidence type="ECO:0000313" key="2">
    <source>
        <dbReference type="Proteomes" id="UP001257909"/>
    </source>
</evidence>
<keyword evidence="2" id="KW-1185">Reference proteome</keyword>
<organism evidence="1 2">
    <name type="scientific">Rheinheimera soli</name>
    <dbReference type="NCBI Taxonomy" id="443616"/>
    <lineage>
        <taxon>Bacteria</taxon>
        <taxon>Pseudomonadati</taxon>
        <taxon>Pseudomonadota</taxon>
        <taxon>Gammaproteobacteria</taxon>
        <taxon>Chromatiales</taxon>
        <taxon>Chromatiaceae</taxon>
        <taxon>Rheinheimera</taxon>
    </lineage>
</organism>